<dbReference type="PANTHER" id="PTHR11709:SF414">
    <property type="entry name" value="ADR239WP"/>
    <property type="match status" value="1"/>
</dbReference>
<keyword evidence="10" id="KW-1185">Reference proteome</keyword>
<dbReference type="Pfam" id="PF07732">
    <property type="entry name" value="Cu-oxidase_3"/>
    <property type="match status" value="1"/>
</dbReference>
<comment type="similarity">
    <text evidence="1">Belongs to the multicopper oxidase family.</text>
</comment>
<evidence type="ECO:0000313" key="9">
    <source>
        <dbReference type="EMBL" id="KAF2755020.1"/>
    </source>
</evidence>
<evidence type="ECO:0000256" key="3">
    <source>
        <dbReference type="ARBA" id="ARBA00023002"/>
    </source>
</evidence>
<evidence type="ECO:0000256" key="4">
    <source>
        <dbReference type="ARBA" id="ARBA00023008"/>
    </source>
</evidence>
<dbReference type="SUPFAM" id="SSF49503">
    <property type="entry name" value="Cupredoxins"/>
    <property type="match status" value="3"/>
</dbReference>
<feature type="domain" description="Plastocyanin-like" evidence="8">
    <location>
        <begin position="73"/>
        <end position="188"/>
    </location>
</feature>
<keyword evidence="3" id="KW-0560">Oxidoreductase</keyword>
<evidence type="ECO:0000259" key="7">
    <source>
        <dbReference type="Pfam" id="PF07731"/>
    </source>
</evidence>
<protein>
    <submittedName>
        <fullName evidence="9">Multicopper oxidase</fullName>
    </submittedName>
</protein>
<keyword evidence="4" id="KW-0186">Copper</keyword>
<keyword evidence="2" id="KW-0479">Metal-binding</keyword>
<dbReference type="Gene3D" id="2.60.40.420">
    <property type="entry name" value="Cupredoxins - blue copper proteins"/>
    <property type="match status" value="3"/>
</dbReference>
<proteinExistence type="inferred from homology"/>
<dbReference type="InterPro" id="IPR011706">
    <property type="entry name" value="Cu-oxidase_C"/>
</dbReference>
<dbReference type="OrthoDB" id="2121828at2759"/>
<dbReference type="PANTHER" id="PTHR11709">
    <property type="entry name" value="MULTI-COPPER OXIDASE"/>
    <property type="match status" value="1"/>
</dbReference>
<evidence type="ECO:0000256" key="5">
    <source>
        <dbReference type="SAM" id="MobiDB-lite"/>
    </source>
</evidence>
<dbReference type="GO" id="GO:0016491">
    <property type="term" value="F:oxidoreductase activity"/>
    <property type="evidence" value="ECO:0007669"/>
    <property type="project" value="UniProtKB-KW"/>
</dbReference>
<accession>A0A6A6VZA8</accession>
<dbReference type="Proteomes" id="UP000799437">
    <property type="component" value="Unassembled WGS sequence"/>
</dbReference>
<evidence type="ECO:0000259" key="6">
    <source>
        <dbReference type="Pfam" id="PF00394"/>
    </source>
</evidence>
<dbReference type="GeneID" id="54490153"/>
<dbReference type="InterPro" id="IPR033138">
    <property type="entry name" value="Cu_oxidase_CS"/>
</dbReference>
<dbReference type="CDD" id="cd13910">
    <property type="entry name" value="CuRO_3_MCO_like_4"/>
    <property type="match status" value="1"/>
</dbReference>
<reference evidence="9" key="1">
    <citation type="journal article" date="2020" name="Stud. Mycol.">
        <title>101 Dothideomycetes genomes: a test case for predicting lifestyles and emergence of pathogens.</title>
        <authorList>
            <person name="Haridas S."/>
            <person name="Albert R."/>
            <person name="Binder M."/>
            <person name="Bloem J."/>
            <person name="Labutti K."/>
            <person name="Salamov A."/>
            <person name="Andreopoulos B."/>
            <person name="Baker S."/>
            <person name="Barry K."/>
            <person name="Bills G."/>
            <person name="Bluhm B."/>
            <person name="Cannon C."/>
            <person name="Castanera R."/>
            <person name="Culley D."/>
            <person name="Daum C."/>
            <person name="Ezra D."/>
            <person name="Gonzalez J."/>
            <person name="Henrissat B."/>
            <person name="Kuo A."/>
            <person name="Liang C."/>
            <person name="Lipzen A."/>
            <person name="Lutzoni F."/>
            <person name="Magnuson J."/>
            <person name="Mondo S."/>
            <person name="Nolan M."/>
            <person name="Ohm R."/>
            <person name="Pangilinan J."/>
            <person name="Park H.-J."/>
            <person name="Ramirez L."/>
            <person name="Alfaro M."/>
            <person name="Sun H."/>
            <person name="Tritt A."/>
            <person name="Yoshinaga Y."/>
            <person name="Zwiers L.-H."/>
            <person name="Turgeon B."/>
            <person name="Goodwin S."/>
            <person name="Spatafora J."/>
            <person name="Crous P."/>
            <person name="Grigoriev I."/>
        </authorList>
    </citation>
    <scope>NUCLEOTIDE SEQUENCE</scope>
    <source>
        <strain evidence="9">CBS 121739</strain>
    </source>
</reference>
<dbReference type="InterPro" id="IPR045087">
    <property type="entry name" value="Cu-oxidase_fam"/>
</dbReference>
<evidence type="ECO:0000313" key="10">
    <source>
        <dbReference type="Proteomes" id="UP000799437"/>
    </source>
</evidence>
<evidence type="ECO:0000259" key="8">
    <source>
        <dbReference type="Pfam" id="PF07732"/>
    </source>
</evidence>
<dbReference type="PROSITE" id="PS00080">
    <property type="entry name" value="MULTICOPPER_OXIDASE2"/>
    <property type="match status" value="1"/>
</dbReference>
<dbReference type="AlphaFoldDB" id="A0A6A6VZA8"/>
<sequence length="616" mass="69568">MYEPQADRATGRDEEAEHLLSERYEDDSLESSQHDVANSSDTVHAVSQRNDYVLDPAWNAYAKPQKRIYDWTITDVELNPDGVFRPMVVINGQFPGPMIECNEGDTIVVNVRNEAVNATSIHWHGMYQNGTNWMDGTVGVTQCPIAPGAAYTYEFSTQGQWGTYWYHGHRGVQASDGLLGPLIIHSKDEIQHLKYDTDRVVMVQDHYYNTSNELLMDYLKPNQENAEPVPDSALINGRNVRDCALLPNRICDSSMATLPTMVLEEGKKHRLRFINVGAFAEFQVQIDEHEFAVTEVDGTDVIPAYFHRLNILPAQRYSIVVDASVTTQSAYWLRARMVTHCFAEENEEMEAEVRAIVQYSATELHDIEPKSRDWPEVVEVTCHDMNTTELHPAIPVAAPSDVNDVIHLRSNFEIGNWKLSRGFFNQSSWRASSNSSSLSRFISGVKTGNGAYTSSLYRSFGINDEVFDPSSELTYQTTGIQTVDILISNFDDGSHPMHLHGYKFWVLASGIGYPPENLYDPGVLDLSNPLRRDTASIEAYGWILLRLKADNAGMWAFHCHITWHAEAGLMMQFLTRADIVSMWSIPNESENLCMMAGLEKGERPHDEIWFGNRPGV</sequence>
<dbReference type="Pfam" id="PF00394">
    <property type="entry name" value="Cu-oxidase"/>
    <property type="match status" value="1"/>
</dbReference>
<name>A0A6A6VZA8_9PEZI</name>
<dbReference type="RefSeq" id="XP_033597471.1">
    <property type="nucleotide sequence ID" value="XM_033749099.1"/>
</dbReference>
<evidence type="ECO:0000256" key="2">
    <source>
        <dbReference type="ARBA" id="ARBA00022723"/>
    </source>
</evidence>
<dbReference type="InterPro" id="IPR002355">
    <property type="entry name" value="Cu_oxidase_Cu_BS"/>
</dbReference>
<organism evidence="9 10">
    <name type="scientific">Pseudovirgaria hyperparasitica</name>
    <dbReference type="NCBI Taxonomy" id="470096"/>
    <lineage>
        <taxon>Eukaryota</taxon>
        <taxon>Fungi</taxon>
        <taxon>Dikarya</taxon>
        <taxon>Ascomycota</taxon>
        <taxon>Pezizomycotina</taxon>
        <taxon>Dothideomycetes</taxon>
        <taxon>Dothideomycetes incertae sedis</taxon>
        <taxon>Acrospermales</taxon>
        <taxon>Acrospermaceae</taxon>
        <taxon>Pseudovirgaria</taxon>
    </lineage>
</organism>
<feature type="region of interest" description="Disordered" evidence="5">
    <location>
        <begin position="23"/>
        <end position="43"/>
    </location>
</feature>
<dbReference type="GO" id="GO:0005507">
    <property type="term" value="F:copper ion binding"/>
    <property type="evidence" value="ECO:0007669"/>
    <property type="project" value="InterPro"/>
</dbReference>
<dbReference type="CDD" id="cd13857">
    <property type="entry name" value="CuRO_1_Diphenol_Ox"/>
    <property type="match status" value="1"/>
</dbReference>
<feature type="domain" description="Plastocyanin-like" evidence="7">
    <location>
        <begin position="460"/>
        <end position="576"/>
    </location>
</feature>
<dbReference type="PROSITE" id="PS00079">
    <property type="entry name" value="MULTICOPPER_OXIDASE1"/>
    <property type="match status" value="1"/>
</dbReference>
<dbReference type="FunFam" id="2.60.40.420:FF:000071">
    <property type="entry name" value="Conidial pigment biosynthesis oxidase Abr1/brown 1"/>
    <property type="match status" value="1"/>
</dbReference>
<evidence type="ECO:0000256" key="1">
    <source>
        <dbReference type="ARBA" id="ARBA00010609"/>
    </source>
</evidence>
<feature type="domain" description="Plastocyanin-like" evidence="6">
    <location>
        <begin position="198"/>
        <end position="359"/>
    </location>
</feature>
<gene>
    <name evidence="9" type="ORF">EJ05DRAFT_532890</name>
</gene>
<dbReference type="EMBL" id="ML996578">
    <property type="protein sequence ID" value="KAF2755020.1"/>
    <property type="molecule type" value="Genomic_DNA"/>
</dbReference>
<dbReference type="InterPro" id="IPR008972">
    <property type="entry name" value="Cupredoxin"/>
</dbReference>
<dbReference type="InterPro" id="IPR001117">
    <property type="entry name" value="Cu-oxidase_2nd"/>
</dbReference>
<feature type="compositionally biased region" description="Polar residues" evidence="5">
    <location>
        <begin position="30"/>
        <end position="43"/>
    </location>
</feature>
<dbReference type="Pfam" id="PF07731">
    <property type="entry name" value="Cu-oxidase_2"/>
    <property type="match status" value="1"/>
</dbReference>
<dbReference type="InterPro" id="IPR011707">
    <property type="entry name" value="Cu-oxidase-like_N"/>
</dbReference>